<reference evidence="1" key="1">
    <citation type="submission" date="2020-09" db="EMBL/GenBank/DDBJ databases">
        <title>Taishania pollutisoli gen. nov., sp. nov., Isolated from Tetrabromobisphenol A-Contaminated Soil.</title>
        <authorList>
            <person name="Chen Q."/>
        </authorList>
    </citation>
    <scope>NUCLEOTIDE SEQUENCE</scope>
    <source>
        <strain evidence="1">CZZ-1</strain>
    </source>
</reference>
<comment type="caution">
    <text evidence="1">The sequence shown here is derived from an EMBL/GenBank/DDBJ whole genome shotgun (WGS) entry which is preliminary data.</text>
</comment>
<dbReference type="AlphaFoldDB" id="A0A8J6PFY9"/>
<evidence type="ECO:0000313" key="2">
    <source>
        <dbReference type="Proteomes" id="UP000652681"/>
    </source>
</evidence>
<proteinExistence type="predicted"/>
<organism evidence="1 2">
    <name type="scientific">Taishania pollutisoli</name>
    <dbReference type="NCBI Taxonomy" id="2766479"/>
    <lineage>
        <taxon>Bacteria</taxon>
        <taxon>Pseudomonadati</taxon>
        <taxon>Bacteroidota</taxon>
        <taxon>Flavobacteriia</taxon>
        <taxon>Flavobacteriales</taxon>
        <taxon>Crocinitomicaceae</taxon>
        <taxon>Taishania</taxon>
    </lineage>
</organism>
<dbReference type="EMBL" id="JACVEL010000001">
    <property type="protein sequence ID" value="MBC9810986.1"/>
    <property type="molecule type" value="Genomic_DNA"/>
</dbReference>
<sequence length="50" mass="5997">MTKIERQKEEKGKILKGLEKVYEKLLEFKKQKNSELVVLKNNQIVRIKPE</sequence>
<gene>
    <name evidence="1" type="ORF">H9Y05_00715</name>
</gene>
<dbReference type="Proteomes" id="UP000652681">
    <property type="component" value="Unassembled WGS sequence"/>
</dbReference>
<protein>
    <submittedName>
        <fullName evidence="1">Uncharacterized protein</fullName>
    </submittedName>
</protein>
<keyword evidence="2" id="KW-1185">Reference proteome</keyword>
<dbReference type="RefSeq" id="WP_163492242.1">
    <property type="nucleotide sequence ID" value="NZ_JACVEL010000001.1"/>
</dbReference>
<name>A0A8J6PFY9_9FLAO</name>
<evidence type="ECO:0000313" key="1">
    <source>
        <dbReference type="EMBL" id="MBC9810986.1"/>
    </source>
</evidence>
<accession>A0A8J6PFY9</accession>